<dbReference type="Pfam" id="PF17289">
    <property type="entry name" value="Terminase_6C"/>
    <property type="match status" value="1"/>
</dbReference>
<dbReference type="InterPro" id="IPR006437">
    <property type="entry name" value="Phage_terminase_lsu"/>
</dbReference>
<protein>
    <submittedName>
        <fullName evidence="3">PBSX family phage terminase</fullName>
    </submittedName>
</protein>
<dbReference type="AlphaFoldDB" id="A0A0R2CNW9"/>
<comment type="caution">
    <text evidence="3">The sequence shown here is derived from an EMBL/GenBank/DDBJ whole genome shotgun (WGS) entry which is preliminary data.</text>
</comment>
<evidence type="ECO:0000259" key="2">
    <source>
        <dbReference type="Pfam" id="PF17289"/>
    </source>
</evidence>
<dbReference type="InterPro" id="IPR035421">
    <property type="entry name" value="Terminase_6C"/>
</dbReference>
<proteinExistence type="predicted"/>
<dbReference type="Pfam" id="PF03237">
    <property type="entry name" value="Terminase_6N"/>
    <property type="match status" value="1"/>
</dbReference>
<reference evidence="3 4" key="1">
    <citation type="journal article" date="2015" name="Genome Announc.">
        <title>Expanding the biotechnology potential of lactobacilli through comparative genomics of 213 strains and associated genera.</title>
        <authorList>
            <person name="Sun Z."/>
            <person name="Harris H.M."/>
            <person name="McCann A."/>
            <person name="Guo C."/>
            <person name="Argimon S."/>
            <person name="Zhang W."/>
            <person name="Yang X."/>
            <person name="Jeffery I.B."/>
            <person name="Cooney J.C."/>
            <person name="Kagawa T.F."/>
            <person name="Liu W."/>
            <person name="Song Y."/>
            <person name="Salvetti E."/>
            <person name="Wrobel A."/>
            <person name="Rasinkangas P."/>
            <person name="Parkhill J."/>
            <person name="Rea M.C."/>
            <person name="O'Sullivan O."/>
            <person name="Ritari J."/>
            <person name="Douillard F.P."/>
            <person name="Paul Ross R."/>
            <person name="Yang R."/>
            <person name="Briner A.E."/>
            <person name="Felis G.E."/>
            <person name="de Vos W.M."/>
            <person name="Barrangou R."/>
            <person name="Klaenhammer T.R."/>
            <person name="Caufield P.W."/>
            <person name="Cui Y."/>
            <person name="Zhang H."/>
            <person name="O'Toole P.W."/>
        </authorList>
    </citation>
    <scope>NUCLEOTIDE SEQUENCE [LARGE SCALE GENOMIC DNA]</scope>
    <source>
        <strain evidence="3 4">DSM 22689</strain>
    </source>
</reference>
<keyword evidence="1" id="KW-1188">Viral release from host cell</keyword>
<dbReference type="Gene3D" id="3.40.50.300">
    <property type="entry name" value="P-loop containing nucleotide triphosphate hydrolases"/>
    <property type="match status" value="1"/>
</dbReference>
<dbReference type="InterPro" id="IPR027417">
    <property type="entry name" value="P-loop_NTPase"/>
</dbReference>
<dbReference type="STRING" id="1423745.GCA_001311215_01863"/>
<dbReference type="EMBL" id="AYZI01000004">
    <property type="protein sequence ID" value="KRM91588.1"/>
    <property type="molecule type" value="Genomic_DNA"/>
</dbReference>
<accession>A0A0R2CNW9</accession>
<name>A0A0R2CNW9_9LACO</name>
<evidence type="ECO:0000256" key="1">
    <source>
        <dbReference type="ARBA" id="ARBA00022612"/>
    </source>
</evidence>
<evidence type="ECO:0000313" key="4">
    <source>
        <dbReference type="Proteomes" id="UP000051586"/>
    </source>
</evidence>
<evidence type="ECO:0000313" key="3">
    <source>
        <dbReference type="EMBL" id="KRM91588.1"/>
    </source>
</evidence>
<gene>
    <name evidence="3" type="ORF">FC87_GL000720</name>
</gene>
<feature type="domain" description="Terminase large subunit gp17-like C-terminal" evidence="2">
    <location>
        <begin position="265"/>
        <end position="406"/>
    </location>
</feature>
<dbReference type="Proteomes" id="UP000051586">
    <property type="component" value="Unassembled WGS sequence"/>
</dbReference>
<organism evidence="3 4">
    <name type="scientific">Fructilactobacillus florum DSM 22689 = JCM 16035</name>
    <dbReference type="NCBI Taxonomy" id="1423745"/>
    <lineage>
        <taxon>Bacteria</taxon>
        <taxon>Bacillati</taxon>
        <taxon>Bacillota</taxon>
        <taxon>Bacilli</taxon>
        <taxon>Lactobacillales</taxon>
        <taxon>Lactobacillaceae</taxon>
        <taxon>Fructilactobacillus</taxon>
    </lineage>
</organism>
<dbReference type="NCBIfam" id="TIGR01547">
    <property type="entry name" value="phage_term_2"/>
    <property type="match status" value="1"/>
</dbReference>
<dbReference type="PATRIC" id="fig|1423745.4.peg.767"/>
<sequence length="451" mass="51977">MTVSDVFTAKQQQVLDQECNNPDWTLMINYGAVRAGKTYVDNFVFLYELQHAARIAQSNGVAHPQYILAGASSKTIDSNILVELFNTLGIKFKFDRHNTFDVNFPDLPPVRVVQAYTENIRGIAGIRGITAYGAYINEASLANEQVFKEIRERCSADGARVVCDTNPDVPTHWLKTKYIDKAKDDKYIIANHFTLEDNRANLSDHYIESLKQTTPAGMFYDRTIKGLWVAGEGLVYSSFNENDNLITQADFDKIERNKALTYYCGLDWGFEHKGSIVLLADDEDGNTYLVKEWTYQHKQIEYWQDIAKEIQGRYGINIPFYCDSARPEYVARFQEANINAINAYKARLTGVEDVSRLIYNKRFKAIKDNLVDFETEIYQYIWDDKTGEPIKKDGMDDCMDALRYGVATKRWFERDKQLQQQRNSSIDEQRNVLIEHGLADDDFTDDERWGV</sequence>
<dbReference type="Gene3D" id="3.30.420.280">
    <property type="match status" value="1"/>
</dbReference>
<dbReference type="RefSeq" id="WP_056961567.1">
    <property type="nucleotide sequence ID" value="NZ_AYZI01000004.1"/>
</dbReference>